<dbReference type="EMBL" id="VSRR010067626">
    <property type="protein sequence ID" value="MPC85196.1"/>
    <property type="molecule type" value="Genomic_DNA"/>
</dbReference>
<feature type="region of interest" description="Disordered" evidence="1">
    <location>
        <begin position="117"/>
        <end position="160"/>
    </location>
</feature>
<sequence length="160" mass="17377">MTGRRGPARTPPPPSYLTSPSLRTSRQALPVCRPPPVIGGSRRQGGGVREWQGGGNRRHLCWSRKRPVGGAIPRLKRPLIGRHHVAASTTTHTHRAFPPPFALVSLFLTTSTCPLPIHPSTQPPNSFPHNNDPLPPSHPPPAIPPPTPSHSHDRGRNLKT</sequence>
<proteinExistence type="predicted"/>
<feature type="region of interest" description="Disordered" evidence="1">
    <location>
        <begin position="1"/>
        <end position="31"/>
    </location>
</feature>
<feature type="compositionally biased region" description="Pro residues" evidence="1">
    <location>
        <begin position="133"/>
        <end position="148"/>
    </location>
</feature>
<feature type="compositionally biased region" description="Basic and acidic residues" evidence="1">
    <location>
        <begin position="150"/>
        <end position="160"/>
    </location>
</feature>
<feature type="region of interest" description="Disordered" evidence="1">
    <location>
        <begin position="37"/>
        <end position="56"/>
    </location>
</feature>
<evidence type="ECO:0000313" key="3">
    <source>
        <dbReference type="Proteomes" id="UP000324222"/>
    </source>
</evidence>
<gene>
    <name evidence="2" type="ORF">E2C01_079959</name>
</gene>
<feature type="compositionally biased region" description="Low complexity" evidence="1">
    <location>
        <begin position="16"/>
        <end position="26"/>
    </location>
</feature>
<evidence type="ECO:0000256" key="1">
    <source>
        <dbReference type="SAM" id="MobiDB-lite"/>
    </source>
</evidence>
<feature type="compositionally biased region" description="Gly residues" evidence="1">
    <location>
        <begin position="42"/>
        <end position="55"/>
    </location>
</feature>
<accession>A0A5B7IU58</accession>
<dbReference type="Proteomes" id="UP000324222">
    <property type="component" value="Unassembled WGS sequence"/>
</dbReference>
<dbReference type="AlphaFoldDB" id="A0A5B7IU58"/>
<name>A0A5B7IU58_PORTR</name>
<organism evidence="2 3">
    <name type="scientific">Portunus trituberculatus</name>
    <name type="common">Swimming crab</name>
    <name type="synonym">Neptunus trituberculatus</name>
    <dbReference type="NCBI Taxonomy" id="210409"/>
    <lineage>
        <taxon>Eukaryota</taxon>
        <taxon>Metazoa</taxon>
        <taxon>Ecdysozoa</taxon>
        <taxon>Arthropoda</taxon>
        <taxon>Crustacea</taxon>
        <taxon>Multicrustacea</taxon>
        <taxon>Malacostraca</taxon>
        <taxon>Eumalacostraca</taxon>
        <taxon>Eucarida</taxon>
        <taxon>Decapoda</taxon>
        <taxon>Pleocyemata</taxon>
        <taxon>Brachyura</taxon>
        <taxon>Eubrachyura</taxon>
        <taxon>Portunoidea</taxon>
        <taxon>Portunidae</taxon>
        <taxon>Portuninae</taxon>
        <taxon>Portunus</taxon>
    </lineage>
</organism>
<keyword evidence="3" id="KW-1185">Reference proteome</keyword>
<reference evidence="2 3" key="1">
    <citation type="submission" date="2019-05" db="EMBL/GenBank/DDBJ databases">
        <title>Another draft genome of Portunus trituberculatus and its Hox gene families provides insights of decapod evolution.</title>
        <authorList>
            <person name="Jeong J.-H."/>
            <person name="Song I."/>
            <person name="Kim S."/>
            <person name="Choi T."/>
            <person name="Kim D."/>
            <person name="Ryu S."/>
            <person name="Kim W."/>
        </authorList>
    </citation>
    <scope>NUCLEOTIDE SEQUENCE [LARGE SCALE GENOMIC DNA]</scope>
    <source>
        <tissue evidence="2">Muscle</tissue>
    </source>
</reference>
<protein>
    <submittedName>
        <fullName evidence="2">Uncharacterized protein</fullName>
    </submittedName>
</protein>
<evidence type="ECO:0000313" key="2">
    <source>
        <dbReference type="EMBL" id="MPC85196.1"/>
    </source>
</evidence>
<comment type="caution">
    <text evidence="2">The sequence shown here is derived from an EMBL/GenBank/DDBJ whole genome shotgun (WGS) entry which is preliminary data.</text>
</comment>